<name>A0A5C2S4N5_9APHY</name>
<dbReference type="Pfam" id="PF20151">
    <property type="entry name" value="DUF6533"/>
    <property type="match status" value="1"/>
</dbReference>
<keyword evidence="4" id="KW-1185">Reference proteome</keyword>
<dbReference type="AlphaFoldDB" id="A0A5C2S4N5"/>
<evidence type="ECO:0000313" key="3">
    <source>
        <dbReference type="EMBL" id="RPD58623.1"/>
    </source>
</evidence>
<evidence type="ECO:0000313" key="4">
    <source>
        <dbReference type="Proteomes" id="UP000313359"/>
    </source>
</evidence>
<keyword evidence="1" id="KW-1133">Transmembrane helix</keyword>
<sequence>MSSENASDLVLYIESNLPIQLCTLSVAALLVYDLFLTLDTELAVFWRHRPALASILYFINRYLQILRFISSAILEFPVTDQTYVAPPGSRWSLVVMTAGALMFRSCASLSIFWNICLILPYLAWGVFSGFRAYALTNRNICLATLVFFLNVTFVGPDVYQFSVSKNINLPPPYSCSTAIPPGAVLKPRIPLLLNVLTLALNIKSYDGSLIYLIMGECIVFFRDAITSILISRFLLDLGMVRIQAGSAVGHDDSVSEYCPSEFSYVTFAVPELDDSVGAVETE</sequence>
<feature type="transmembrane region" description="Helical" evidence="1">
    <location>
        <begin position="209"/>
        <end position="235"/>
    </location>
</feature>
<feature type="domain" description="DUF6533" evidence="2">
    <location>
        <begin position="22"/>
        <end position="64"/>
    </location>
</feature>
<dbReference type="Proteomes" id="UP000313359">
    <property type="component" value="Unassembled WGS sequence"/>
</dbReference>
<evidence type="ECO:0000259" key="2">
    <source>
        <dbReference type="Pfam" id="PF20151"/>
    </source>
</evidence>
<accession>A0A5C2S4N5</accession>
<gene>
    <name evidence="3" type="ORF">L227DRAFT_612726</name>
</gene>
<evidence type="ECO:0000256" key="1">
    <source>
        <dbReference type="SAM" id="Phobius"/>
    </source>
</evidence>
<feature type="transmembrane region" description="Helical" evidence="1">
    <location>
        <begin position="139"/>
        <end position="159"/>
    </location>
</feature>
<proteinExistence type="predicted"/>
<reference evidence="3" key="1">
    <citation type="journal article" date="2018" name="Genome Biol. Evol.">
        <title>Genomics and development of Lentinus tigrinus, a white-rot wood-decaying mushroom with dimorphic fruiting bodies.</title>
        <authorList>
            <person name="Wu B."/>
            <person name="Xu Z."/>
            <person name="Knudson A."/>
            <person name="Carlson A."/>
            <person name="Chen N."/>
            <person name="Kovaka S."/>
            <person name="LaButti K."/>
            <person name="Lipzen A."/>
            <person name="Pennachio C."/>
            <person name="Riley R."/>
            <person name="Schakwitz W."/>
            <person name="Umezawa K."/>
            <person name="Ohm R.A."/>
            <person name="Grigoriev I.V."/>
            <person name="Nagy L.G."/>
            <person name="Gibbons J."/>
            <person name="Hibbett D."/>
        </authorList>
    </citation>
    <scope>NUCLEOTIDE SEQUENCE [LARGE SCALE GENOMIC DNA]</scope>
    <source>
        <strain evidence="3">ALCF2SS1-6</strain>
    </source>
</reference>
<keyword evidence="1" id="KW-0472">Membrane</keyword>
<keyword evidence="1" id="KW-0812">Transmembrane</keyword>
<dbReference type="EMBL" id="ML122274">
    <property type="protein sequence ID" value="RPD58623.1"/>
    <property type="molecule type" value="Genomic_DNA"/>
</dbReference>
<dbReference type="InterPro" id="IPR045340">
    <property type="entry name" value="DUF6533"/>
</dbReference>
<protein>
    <recommendedName>
        <fullName evidence="2">DUF6533 domain-containing protein</fullName>
    </recommendedName>
</protein>
<dbReference type="OrthoDB" id="2756746at2759"/>
<organism evidence="3 4">
    <name type="scientific">Lentinus tigrinus ALCF2SS1-6</name>
    <dbReference type="NCBI Taxonomy" id="1328759"/>
    <lineage>
        <taxon>Eukaryota</taxon>
        <taxon>Fungi</taxon>
        <taxon>Dikarya</taxon>
        <taxon>Basidiomycota</taxon>
        <taxon>Agaricomycotina</taxon>
        <taxon>Agaricomycetes</taxon>
        <taxon>Polyporales</taxon>
        <taxon>Polyporaceae</taxon>
        <taxon>Lentinus</taxon>
    </lineage>
</organism>
<feature type="transmembrane region" description="Helical" evidence="1">
    <location>
        <begin position="94"/>
        <end position="127"/>
    </location>
</feature>